<feature type="compositionally biased region" description="Basic residues" evidence="1">
    <location>
        <begin position="19"/>
        <end position="28"/>
    </location>
</feature>
<reference evidence="2" key="1">
    <citation type="submission" date="2020-02" db="EMBL/GenBank/DDBJ databases">
        <authorList>
            <person name="Meier V. D."/>
        </authorList>
    </citation>
    <scope>NUCLEOTIDE SEQUENCE</scope>
    <source>
        <strain evidence="2">AVDCRST_MAG88</strain>
    </source>
</reference>
<proteinExistence type="predicted"/>
<feature type="compositionally biased region" description="Gly residues" evidence="1">
    <location>
        <begin position="47"/>
        <end position="56"/>
    </location>
</feature>
<feature type="compositionally biased region" description="Low complexity" evidence="1">
    <location>
        <begin position="1"/>
        <end position="18"/>
    </location>
</feature>
<gene>
    <name evidence="2" type="ORF">AVDCRST_MAG88-124</name>
</gene>
<feature type="non-terminal residue" evidence="2">
    <location>
        <position position="98"/>
    </location>
</feature>
<sequence>GQLRAPRASRAPVAVQPRRTIRVPRRPARMGWRLAPDAAPPNPLLPRGGGRGGGQRRGAATLRAGERHLGRGHHRQGAPEPQRGHRRCGAGGGATPRL</sequence>
<name>A0A6J4U840_9BACT</name>
<feature type="region of interest" description="Disordered" evidence="1">
    <location>
        <begin position="1"/>
        <end position="98"/>
    </location>
</feature>
<protein>
    <submittedName>
        <fullName evidence="2">Uncharacterized protein</fullName>
    </submittedName>
</protein>
<evidence type="ECO:0000313" key="2">
    <source>
        <dbReference type="EMBL" id="CAA9542405.1"/>
    </source>
</evidence>
<organism evidence="2">
    <name type="scientific">uncultured Thermomicrobiales bacterium</name>
    <dbReference type="NCBI Taxonomy" id="1645740"/>
    <lineage>
        <taxon>Bacteria</taxon>
        <taxon>Pseudomonadati</taxon>
        <taxon>Thermomicrobiota</taxon>
        <taxon>Thermomicrobia</taxon>
        <taxon>Thermomicrobiales</taxon>
        <taxon>environmental samples</taxon>
    </lineage>
</organism>
<feature type="non-terminal residue" evidence="2">
    <location>
        <position position="1"/>
    </location>
</feature>
<dbReference type="EMBL" id="CADCWM010000039">
    <property type="protein sequence ID" value="CAA9542405.1"/>
    <property type="molecule type" value="Genomic_DNA"/>
</dbReference>
<feature type="compositionally biased region" description="Gly residues" evidence="1">
    <location>
        <begin position="89"/>
        <end position="98"/>
    </location>
</feature>
<dbReference type="AlphaFoldDB" id="A0A6J4U840"/>
<evidence type="ECO:0000256" key="1">
    <source>
        <dbReference type="SAM" id="MobiDB-lite"/>
    </source>
</evidence>
<accession>A0A6J4U840</accession>